<evidence type="ECO:0000313" key="9">
    <source>
        <dbReference type="EMBL" id="GAO52775.1"/>
    </source>
</evidence>
<comment type="caution">
    <text evidence="9">The sequence shown here is derived from an EMBL/GenBank/DDBJ whole genome shotgun (WGS) entry which is preliminary data.</text>
</comment>
<evidence type="ECO:0000259" key="8">
    <source>
        <dbReference type="Pfam" id="PF20667"/>
    </source>
</evidence>
<evidence type="ECO:0000313" key="10">
    <source>
        <dbReference type="Proteomes" id="UP000033140"/>
    </source>
</evidence>
<dbReference type="GO" id="GO:0006887">
    <property type="term" value="P:exocytosis"/>
    <property type="evidence" value="ECO:0007669"/>
    <property type="project" value="UniProtKB-KW"/>
</dbReference>
<dbReference type="Pfam" id="PF07393">
    <property type="entry name" value="Sec10_HB"/>
    <property type="match status" value="1"/>
</dbReference>
<dbReference type="PANTHER" id="PTHR12100">
    <property type="entry name" value="SEC10"/>
    <property type="match status" value="1"/>
</dbReference>
<dbReference type="Pfam" id="PF20667">
    <property type="entry name" value="Sec10_N"/>
    <property type="match status" value="1"/>
</dbReference>
<reference evidence="9 10" key="2">
    <citation type="journal article" date="2014" name="J. Gen. Appl. Microbiol.">
        <title>The early diverging ascomycetous budding yeast Saitoella complicata has three histone deacetylases belonging to the Clr6, Hos2, and Rpd3 lineages.</title>
        <authorList>
            <person name="Nishida H."/>
            <person name="Matsumoto T."/>
            <person name="Kondo S."/>
            <person name="Hamamoto M."/>
            <person name="Yoshikawa H."/>
        </authorList>
    </citation>
    <scope>NUCLEOTIDE SEQUENCE [LARGE SCALE GENOMIC DNA]</scope>
    <source>
        <strain evidence="9 10">NRRL Y-17804</strain>
    </source>
</reference>
<evidence type="ECO:0000259" key="7">
    <source>
        <dbReference type="Pfam" id="PF07393"/>
    </source>
</evidence>
<evidence type="ECO:0000256" key="6">
    <source>
        <dbReference type="SAM" id="MobiDB-lite"/>
    </source>
</evidence>
<dbReference type="Proteomes" id="UP000033140">
    <property type="component" value="Unassembled WGS sequence"/>
</dbReference>
<gene>
    <name evidence="9" type="ORF">G7K_6842-t1</name>
</gene>
<accession>A0A0E9NTN4</accession>
<dbReference type="OMA" id="PLCKHHY"/>
<keyword evidence="10" id="KW-1185">Reference proteome</keyword>
<dbReference type="PANTHER" id="PTHR12100:SF0">
    <property type="entry name" value="EXOCYST COMPLEX COMPONENT 5"/>
    <property type="match status" value="1"/>
</dbReference>
<evidence type="ECO:0000256" key="3">
    <source>
        <dbReference type="ARBA" id="ARBA00022483"/>
    </source>
</evidence>
<keyword evidence="2" id="KW-0813">Transport</keyword>
<dbReference type="InterPro" id="IPR009976">
    <property type="entry name" value="Sec10-like"/>
</dbReference>
<comment type="similarity">
    <text evidence="1">Belongs to the SEC10 family.</text>
</comment>
<dbReference type="InterPro" id="IPR048627">
    <property type="entry name" value="Sec10_HB"/>
</dbReference>
<keyword evidence="4 5" id="KW-0175">Coiled coil</keyword>
<evidence type="ECO:0000256" key="4">
    <source>
        <dbReference type="ARBA" id="ARBA00023054"/>
    </source>
</evidence>
<protein>
    <submittedName>
        <fullName evidence="9">Uncharacterized protein</fullName>
    </submittedName>
</protein>
<reference evidence="9 10" key="1">
    <citation type="journal article" date="2011" name="J. Gen. Appl. Microbiol.">
        <title>Draft genome sequencing of the enigmatic yeast Saitoella complicata.</title>
        <authorList>
            <person name="Nishida H."/>
            <person name="Hamamoto M."/>
            <person name="Sugiyama J."/>
        </authorList>
    </citation>
    <scope>NUCLEOTIDE SEQUENCE [LARGE SCALE GENOMIC DNA]</scope>
    <source>
        <strain evidence="9 10">NRRL Y-17804</strain>
    </source>
</reference>
<dbReference type="GO" id="GO:0006893">
    <property type="term" value="P:Golgi to plasma membrane transport"/>
    <property type="evidence" value="ECO:0007669"/>
    <property type="project" value="TreeGrafter"/>
</dbReference>
<evidence type="ECO:0000256" key="1">
    <source>
        <dbReference type="ARBA" id="ARBA00006572"/>
    </source>
</evidence>
<dbReference type="EMBL" id="BACD03000086">
    <property type="protein sequence ID" value="GAO52775.1"/>
    <property type="molecule type" value="Genomic_DNA"/>
</dbReference>
<sequence length="878" mass="99565">MDGYDLDPETKELLTIDNLRGKFTSKEFLERLCHNNIEATKQNHGVFDPVPYIRTFEAALDRLKLIKEDVTNREDDLRRDMQQTERVHAKKTRQLNTNFENVISSFQGLELRISEVGTTAIRIGEQLEQLDKQQKRAIEARLLIECYTEFSRPEGTSPQLENLMNSGNPADILRVAVITRRLTSVSKDIDLPNAAKTRAAIEAYIEQFERRILKHFDRAYRENKLDEMADAAKVLTEFNGGASVVQAFVNQHEFFIMRERLEGGDVLGNDAIWQRLPDPDAENVKTEPSLLRLYDEVRMTVEQEIQTIRTVFPVPENVIQVFLQRVFAQSIQQRLEELMDFAERNSTLAYLRCLQSSRTATISLVDDIKEFDTSSASLSVVDHSASAVSLVLDQNLEDLFVPYLEGNRYIEREKKSLEELFASFLWKFNQWHTARKQTKNPTMFDRVVNQISSAASSVRQTEMEPPERSATPSGDGRGASLRRLAGTLQRSHSSKSLHQRDSSVDGAHQGLGMEPTEADGLLSIDAAKRMIKWHAESIGRTVELSSSLETAKDARTLLSVLMEYVGKAYVETALDAALSEANAQDTRSEPRLQYLQTIRIATSILQLLRSYIDTALIPLAASSFTLRREMANYTNNNIALLENKINNLVQKTIDIILAWVNALLARQKKTDFRPKEDEASISTLQTAPCLAVVDFLSKVHKQATKALDGENFHQFLLQTGLSFQAALLDHFKKFQVTATGGISLTKDLTLYEEAVGAWRVQELRDGNEFLHELGNIFIVRPEILRSLLREGTLARIKPHLLLPYLQCRADFKTANIDRMVTGAEEKKDEGIGFRKGMERMSASFWISAFCLQLPYSITPPSSYFKENHHTTSTPHNPC</sequence>
<dbReference type="InterPro" id="IPR048625">
    <property type="entry name" value="Sec10_N"/>
</dbReference>
<keyword evidence="3" id="KW-0268">Exocytosis</keyword>
<dbReference type="GO" id="GO:0000145">
    <property type="term" value="C:exocyst"/>
    <property type="evidence" value="ECO:0007669"/>
    <property type="project" value="TreeGrafter"/>
</dbReference>
<proteinExistence type="inferred from homology"/>
<reference evidence="9 10" key="3">
    <citation type="journal article" date="2015" name="Genome Announc.">
        <title>Draft Genome Sequence of the Archiascomycetous Yeast Saitoella complicata.</title>
        <authorList>
            <person name="Yamauchi K."/>
            <person name="Kondo S."/>
            <person name="Hamamoto M."/>
            <person name="Takahashi Y."/>
            <person name="Ogura Y."/>
            <person name="Hayashi T."/>
            <person name="Nishida H."/>
        </authorList>
    </citation>
    <scope>NUCLEOTIDE SEQUENCE [LARGE SCALE GENOMIC DNA]</scope>
    <source>
        <strain evidence="9 10">NRRL Y-17804</strain>
    </source>
</reference>
<evidence type="ECO:0000256" key="5">
    <source>
        <dbReference type="SAM" id="Coils"/>
    </source>
</evidence>
<name>A0A0E9NTN4_SAICN</name>
<feature type="domain" description="Exocyst complex component Sec10 N-terminal" evidence="8">
    <location>
        <begin position="49"/>
        <end position="163"/>
    </location>
</feature>
<evidence type="ECO:0000256" key="2">
    <source>
        <dbReference type="ARBA" id="ARBA00022448"/>
    </source>
</evidence>
<feature type="region of interest" description="Disordered" evidence="6">
    <location>
        <begin position="455"/>
        <end position="514"/>
    </location>
</feature>
<organism evidence="9 10">
    <name type="scientific">Saitoella complicata (strain BCRC 22490 / CBS 7301 / JCM 7358 / NBRC 10748 / NRRL Y-17804)</name>
    <dbReference type="NCBI Taxonomy" id="698492"/>
    <lineage>
        <taxon>Eukaryota</taxon>
        <taxon>Fungi</taxon>
        <taxon>Dikarya</taxon>
        <taxon>Ascomycota</taxon>
        <taxon>Taphrinomycotina</taxon>
        <taxon>Taphrinomycotina incertae sedis</taxon>
        <taxon>Saitoella</taxon>
    </lineage>
</organism>
<dbReference type="STRING" id="698492.A0A0E9NTN4"/>
<feature type="domain" description="Exocyst complex component Sec10-like alpha-helical bundle" evidence="7">
    <location>
        <begin position="175"/>
        <end position="819"/>
    </location>
</feature>
<feature type="coiled-coil region" evidence="5">
    <location>
        <begin position="60"/>
        <end position="87"/>
    </location>
</feature>
<dbReference type="AlphaFoldDB" id="A0A0E9NTN4"/>